<reference evidence="2" key="1">
    <citation type="submission" date="2016-10" db="EMBL/GenBank/DDBJ databases">
        <authorList>
            <person name="Varghese N."/>
            <person name="Submissions S."/>
        </authorList>
    </citation>
    <scope>NUCLEOTIDE SEQUENCE [LARGE SCALE GENOMIC DNA]</scope>
    <source>
        <strain evidence="2">OR362-8,ATCC BAA-1266,JCM 13504</strain>
    </source>
</reference>
<dbReference type="EMBL" id="FOXS01000005">
    <property type="protein sequence ID" value="SFQ67908.1"/>
    <property type="molecule type" value="Genomic_DNA"/>
</dbReference>
<accession>A0A1I6AGQ8</accession>
<sequence length="166" mass="17784">MAFTNVLRTQSSRLALSKIDDAPRLRNHSFSNGLGQTLTAFDAAVSTNPLSPATDSRQAATTTISTRGFDRETGGQFTLGQNDPNPYFAETTIPFTLVNGGDVRLDLFDLLGRKMASIPRPGMSAGAHTIHLNLSGLGLAAGDYSYQLQVVNSRGVFRQCKMMTAG</sequence>
<dbReference type="Proteomes" id="UP000199029">
    <property type="component" value="Unassembled WGS sequence"/>
</dbReference>
<gene>
    <name evidence="1" type="ORF">SAMN04515668_3667</name>
</gene>
<evidence type="ECO:0000313" key="1">
    <source>
        <dbReference type="EMBL" id="SFQ67908.1"/>
    </source>
</evidence>
<dbReference type="RefSeq" id="WP_092676851.1">
    <property type="nucleotide sequence ID" value="NZ_FOXS01000005.1"/>
</dbReference>
<keyword evidence="2" id="KW-1185">Reference proteome</keyword>
<proteinExistence type="predicted"/>
<evidence type="ECO:0008006" key="3">
    <source>
        <dbReference type="Google" id="ProtNLM"/>
    </source>
</evidence>
<dbReference type="STRING" id="1227077.SAMN04515668_3667"/>
<evidence type="ECO:0000313" key="2">
    <source>
        <dbReference type="Proteomes" id="UP000199029"/>
    </source>
</evidence>
<protein>
    <recommendedName>
        <fullName evidence="3">Por secretion system C-terminal sorting domain-containing protein</fullName>
    </recommendedName>
</protein>
<name>A0A1I6AGQ8_HYMAR</name>
<dbReference type="AlphaFoldDB" id="A0A1I6AGQ8"/>
<dbReference type="OrthoDB" id="9800887at2"/>
<organism evidence="1 2">
    <name type="scientific">Hymenobacter arizonensis</name>
    <name type="common">Siccationidurans arizonensis</name>
    <dbReference type="NCBI Taxonomy" id="1227077"/>
    <lineage>
        <taxon>Bacteria</taxon>
        <taxon>Pseudomonadati</taxon>
        <taxon>Bacteroidota</taxon>
        <taxon>Cytophagia</taxon>
        <taxon>Cytophagales</taxon>
        <taxon>Hymenobacteraceae</taxon>
        <taxon>Hymenobacter</taxon>
    </lineage>
</organism>